<comment type="caution">
    <text evidence="2">The sequence shown here is derived from an EMBL/GenBank/DDBJ whole genome shotgun (WGS) entry which is preliminary data.</text>
</comment>
<feature type="signal peptide" evidence="1">
    <location>
        <begin position="1"/>
        <end position="43"/>
    </location>
</feature>
<evidence type="ECO:0000313" key="3">
    <source>
        <dbReference type="Proteomes" id="UP001601521"/>
    </source>
</evidence>
<proteinExistence type="predicted"/>
<dbReference type="InterPro" id="IPR011042">
    <property type="entry name" value="6-blade_b-propeller_TolB-like"/>
</dbReference>
<protein>
    <submittedName>
        <fullName evidence="2">SMP-30/gluconolactonase/LRE family protein</fullName>
    </submittedName>
</protein>
<evidence type="ECO:0000313" key="2">
    <source>
        <dbReference type="EMBL" id="MFF0454841.1"/>
    </source>
</evidence>
<dbReference type="PANTHER" id="PTHR40274">
    <property type="entry name" value="VIRGINIAMYCIN B LYASE"/>
    <property type="match status" value="1"/>
</dbReference>
<dbReference type="InterPro" id="IPR051344">
    <property type="entry name" value="Vgb"/>
</dbReference>
<reference evidence="2 3" key="1">
    <citation type="submission" date="2024-10" db="EMBL/GenBank/DDBJ databases">
        <title>The Natural Products Discovery Center: Release of the First 8490 Sequenced Strains for Exploring Actinobacteria Biosynthetic Diversity.</title>
        <authorList>
            <person name="Kalkreuter E."/>
            <person name="Kautsar S.A."/>
            <person name="Yang D."/>
            <person name="Bader C.D."/>
            <person name="Teijaro C.N."/>
            <person name="Fluegel L."/>
            <person name="Davis C.M."/>
            <person name="Simpson J.R."/>
            <person name="Lauterbach L."/>
            <person name="Steele A.D."/>
            <person name="Gui C."/>
            <person name="Meng S."/>
            <person name="Li G."/>
            <person name="Viehrig K."/>
            <person name="Ye F."/>
            <person name="Su P."/>
            <person name="Kiefer A.F."/>
            <person name="Nichols A."/>
            <person name="Cepeda A.J."/>
            <person name="Yan W."/>
            <person name="Fan B."/>
            <person name="Jiang Y."/>
            <person name="Adhikari A."/>
            <person name="Zheng C.-J."/>
            <person name="Schuster L."/>
            <person name="Cowan T.M."/>
            <person name="Smanski M.J."/>
            <person name="Chevrette M.G."/>
            <person name="De Carvalho L.P.S."/>
            <person name="Shen B."/>
        </authorList>
    </citation>
    <scope>NUCLEOTIDE SEQUENCE [LARGE SCALE GENOMIC DNA]</scope>
    <source>
        <strain evidence="2 3">NPDC004550</strain>
    </source>
</reference>
<organism evidence="2 3">
    <name type="scientific">Nocardia africana</name>
    <dbReference type="NCBI Taxonomy" id="134964"/>
    <lineage>
        <taxon>Bacteria</taxon>
        <taxon>Bacillati</taxon>
        <taxon>Actinomycetota</taxon>
        <taxon>Actinomycetes</taxon>
        <taxon>Mycobacteriales</taxon>
        <taxon>Nocardiaceae</taxon>
        <taxon>Nocardia</taxon>
    </lineage>
</organism>
<keyword evidence="1" id="KW-0732">Signal</keyword>
<dbReference type="PANTHER" id="PTHR40274:SF3">
    <property type="entry name" value="VIRGINIAMYCIN B LYASE"/>
    <property type="match status" value="1"/>
</dbReference>
<accession>A0ABW6NI43</accession>
<feature type="chain" id="PRO_5047384697" evidence="1">
    <location>
        <begin position="44"/>
        <end position="311"/>
    </location>
</feature>
<dbReference type="SUPFAM" id="SSF63829">
    <property type="entry name" value="Calcium-dependent phosphotriesterase"/>
    <property type="match status" value="1"/>
</dbReference>
<dbReference type="Gene3D" id="2.120.10.30">
    <property type="entry name" value="TolB, C-terminal domain"/>
    <property type="match status" value="1"/>
</dbReference>
<evidence type="ECO:0000256" key="1">
    <source>
        <dbReference type="SAM" id="SignalP"/>
    </source>
</evidence>
<sequence length="311" mass="32416">MPNPRPSVDPRSRHRCRQRVFASSCVVVALTAIGAAVPASSQAEPPPCASATATTVTTAAVPYLDWAENLAFDAHGDMWVSRLYRNEVQRYDKTGRVTATVPVTSPGAIRLGPDHQLYVVYGDNSINLIPGTRGSGVVRFDPTAAAPVPEVFVSGLAMANGAAFDAAGNLYIADTGSGVVRVRPDAGIDTDWTEQAEMFGLNGLVVQGDSIYTTLYLSARGQVLRIPIDAPARPATVADLSMSDDLAAGPDGFLYVATTVGKLVRVDPGTHRVCTVLTGAPLAAVAAPPDGTRDLVVATGSGDVLRVHLPG</sequence>
<gene>
    <name evidence="2" type="ORF">ACFYTH_15875</name>
</gene>
<dbReference type="Proteomes" id="UP001601521">
    <property type="component" value="Unassembled WGS sequence"/>
</dbReference>
<dbReference type="RefSeq" id="WP_387251716.1">
    <property type="nucleotide sequence ID" value="NZ_JBIALX010000006.1"/>
</dbReference>
<keyword evidence="3" id="KW-1185">Reference proteome</keyword>
<dbReference type="EMBL" id="JBIALX010000006">
    <property type="protein sequence ID" value="MFF0454841.1"/>
    <property type="molecule type" value="Genomic_DNA"/>
</dbReference>
<name>A0ABW6NI43_9NOCA</name>